<gene>
    <name evidence="2" type="ORF">PR001_g19903</name>
    <name evidence="1" type="ORF">PR002_g20501</name>
    <name evidence="3" type="ORF">PR003_g21148</name>
</gene>
<dbReference type="AlphaFoldDB" id="A0A6A3JCY0"/>
<organism evidence="1 6">
    <name type="scientific">Phytophthora rubi</name>
    <dbReference type="NCBI Taxonomy" id="129364"/>
    <lineage>
        <taxon>Eukaryota</taxon>
        <taxon>Sar</taxon>
        <taxon>Stramenopiles</taxon>
        <taxon>Oomycota</taxon>
        <taxon>Peronosporomycetes</taxon>
        <taxon>Peronosporales</taxon>
        <taxon>Peronosporaceae</taxon>
        <taxon>Phytophthora</taxon>
    </lineage>
</organism>
<reference evidence="4 6" key="1">
    <citation type="submission" date="2018-09" db="EMBL/GenBank/DDBJ databases">
        <title>Genomic investigation of the strawberry pathogen Phytophthora fragariae indicates pathogenicity is determined by transcriptional variation in three key races.</title>
        <authorList>
            <person name="Adams T.M."/>
            <person name="Armitage A.D."/>
            <person name="Sobczyk M.K."/>
            <person name="Bates H.J."/>
            <person name="Dunwell J.M."/>
            <person name="Nellist C.F."/>
            <person name="Harrison R.J."/>
        </authorList>
    </citation>
    <scope>NUCLEOTIDE SEQUENCE [LARGE SCALE GENOMIC DNA]</scope>
    <source>
        <strain evidence="2 4">SCRP249</strain>
        <strain evidence="1 6">SCRP324</strain>
        <strain evidence="3 5">SCRP333</strain>
    </source>
</reference>
<keyword evidence="5" id="KW-1185">Reference proteome</keyword>
<accession>A0A6A3JCY0</accession>
<proteinExistence type="predicted"/>
<evidence type="ECO:0000313" key="3">
    <source>
        <dbReference type="EMBL" id="KAE9306837.1"/>
    </source>
</evidence>
<sequence>MSIALQEKLADPSITVPGTGVAADTVFPVSKGMRGRTITPLKDGDLERAPVKCRLGMLAMSNAITSLRKAAEWGVDSAPQ</sequence>
<dbReference type="PANTHER" id="PTHR48289:SF1">
    <property type="entry name" value="DDE TNP4 DOMAIN-CONTAINING PROTEIN"/>
    <property type="match status" value="1"/>
</dbReference>
<dbReference type="EMBL" id="QXFT01001954">
    <property type="protein sequence ID" value="KAE9306837.1"/>
    <property type="molecule type" value="Genomic_DNA"/>
</dbReference>
<dbReference type="EMBL" id="QXFV01001901">
    <property type="protein sequence ID" value="KAE8996280.1"/>
    <property type="molecule type" value="Genomic_DNA"/>
</dbReference>
<evidence type="ECO:0000313" key="1">
    <source>
        <dbReference type="EMBL" id="KAE8992570.1"/>
    </source>
</evidence>
<dbReference type="PANTHER" id="PTHR48289">
    <property type="entry name" value="DDE TNP4 DOMAIN-CONTAINING PROTEIN"/>
    <property type="match status" value="1"/>
</dbReference>
<comment type="caution">
    <text evidence="1">The sequence shown here is derived from an EMBL/GenBank/DDBJ whole genome shotgun (WGS) entry which is preliminary data.</text>
</comment>
<dbReference type="Proteomes" id="UP000429607">
    <property type="component" value="Unassembled WGS sequence"/>
</dbReference>
<protein>
    <submittedName>
        <fullName evidence="1">Uncharacterized protein</fullName>
    </submittedName>
</protein>
<dbReference type="EMBL" id="QXFU01001964">
    <property type="protein sequence ID" value="KAE8992570.1"/>
    <property type="molecule type" value="Genomic_DNA"/>
</dbReference>
<dbReference type="Proteomes" id="UP000434957">
    <property type="component" value="Unassembled WGS sequence"/>
</dbReference>
<dbReference type="Proteomes" id="UP000435112">
    <property type="component" value="Unassembled WGS sequence"/>
</dbReference>
<evidence type="ECO:0000313" key="6">
    <source>
        <dbReference type="Proteomes" id="UP000435112"/>
    </source>
</evidence>
<evidence type="ECO:0000313" key="4">
    <source>
        <dbReference type="Proteomes" id="UP000429607"/>
    </source>
</evidence>
<evidence type="ECO:0000313" key="5">
    <source>
        <dbReference type="Proteomes" id="UP000434957"/>
    </source>
</evidence>
<evidence type="ECO:0000313" key="2">
    <source>
        <dbReference type="EMBL" id="KAE8996280.1"/>
    </source>
</evidence>
<name>A0A6A3JCY0_9STRA</name>